<dbReference type="Gene3D" id="3.90.550.10">
    <property type="entry name" value="Spore Coat Polysaccharide Biosynthesis Protein SpsA, Chain A"/>
    <property type="match status" value="1"/>
</dbReference>
<sequence>MDVGFEYLNIDDGSVDHAGVICNDYEQKFLTRFKVIHQQNQG</sequence>
<organism evidence="1 2">
    <name type="scientific">Lactiplantibacillus mudanjiangensis</name>
    <dbReference type="NCBI Taxonomy" id="1296538"/>
    <lineage>
        <taxon>Bacteria</taxon>
        <taxon>Bacillati</taxon>
        <taxon>Bacillota</taxon>
        <taxon>Bacilli</taxon>
        <taxon>Lactobacillales</taxon>
        <taxon>Lactobacillaceae</taxon>
        <taxon>Lactiplantibacillus</taxon>
    </lineage>
</organism>
<gene>
    <name evidence="1" type="ORF">MUDAN_MDHGFNIF_02518</name>
</gene>
<protein>
    <submittedName>
        <fullName evidence="1">Uncharacterized protein</fullName>
    </submittedName>
</protein>
<dbReference type="EMBL" id="UYIG01000035">
    <property type="protein sequence ID" value="VDG27678.1"/>
    <property type="molecule type" value="Genomic_DNA"/>
</dbReference>
<accession>A0A660DZM8</accession>
<dbReference type="CDD" id="cd00761">
    <property type="entry name" value="Glyco_tranf_GTA_type"/>
    <property type="match status" value="1"/>
</dbReference>
<dbReference type="InterPro" id="IPR029044">
    <property type="entry name" value="Nucleotide-diphossugar_trans"/>
</dbReference>
<dbReference type="Proteomes" id="UP000289996">
    <property type="component" value="Unassembled WGS sequence"/>
</dbReference>
<reference evidence="1 2" key="1">
    <citation type="submission" date="2018-11" db="EMBL/GenBank/DDBJ databases">
        <authorList>
            <person name="Wuyts S."/>
        </authorList>
    </citation>
    <scope>NUCLEOTIDE SEQUENCE [LARGE SCALE GENOMIC DNA]</scope>
    <source>
        <strain evidence="1">Lactobacillus mudanjiangensis AMBF249</strain>
    </source>
</reference>
<keyword evidence="2" id="KW-1185">Reference proteome</keyword>
<proteinExistence type="predicted"/>
<evidence type="ECO:0000313" key="1">
    <source>
        <dbReference type="EMBL" id="VDG27678.1"/>
    </source>
</evidence>
<name>A0A660DZM8_9LACO</name>
<dbReference type="AlphaFoldDB" id="A0A660DZM8"/>
<evidence type="ECO:0000313" key="2">
    <source>
        <dbReference type="Proteomes" id="UP000289996"/>
    </source>
</evidence>